<dbReference type="PANTHER" id="PTHR10366">
    <property type="entry name" value="NAD DEPENDENT EPIMERASE/DEHYDRATASE"/>
    <property type="match status" value="1"/>
</dbReference>
<proteinExistence type="predicted"/>
<comment type="caution">
    <text evidence="4">The sequence shown here is derived from an EMBL/GenBank/DDBJ whole genome shotgun (WGS) entry which is preliminary data.</text>
</comment>
<gene>
    <name evidence="4" type="ORF">PVK06_037926</name>
</gene>
<evidence type="ECO:0000256" key="1">
    <source>
        <dbReference type="ARBA" id="ARBA00022857"/>
    </source>
</evidence>
<dbReference type="PANTHER" id="PTHR10366:SF563">
    <property type="entry name" value="CINNAMOYL-COA REDUCTASE 16"/>
    <property type="match status" value="1"/>
</dbReference>
<name>A0ABR0MZ87_GOSAR</name>
<dbReference type="InterPro" id="IPR001509">
    <property type="entry name" value="Epimerase_deHydtase"/>
</dbReference>
<dbReference type="InterPro" id="IPR036291">
    <property type="entry name" value="NAD(P)-bd_dom_sf"/>
</dbReference>
<keyword evidence="1" id="KW-0521">NADP</keyword>
<evidence type="ECO:0000256" key="2">
    <source>
        <dbReference type="ARBA" id="ARBA00023002"/>
    </source>
</evidence>
<evidence type="ECO:0000313" key="4">
    <source>
        <dbReference type="EMBL" id="KAK5783418.1"/>
    </source>
</evidence>
<protein>
    <recommendedName>
        <fullName evidence="3">NAD-dependent epimerase/dehydratase domain-containing protein</fullName>
    </recommendedName>
</protein>
<dbReference type="Gene3D" id="3.40.50.720">
    <property type="entry name" value="NAD(P)-binding Rossmann-like Domain"/>
    <property type="match status" value="1"/>
</dbReference>
<accession>A0ABR0MZ87</accession>
<dbReference type="InterPro" id="IPR050425">
    <property type="entry name" value="NAD(P)_dehydrat-like"/>
</dbReference>
<organism evidence="4 5">
    <name type="scientific">Gossypium arboreum</name>
    <name type="common">Tree cotton</name>
    <name type="synonym">Gossypium nanking</name>
    <dbReference type="NCBI Taxonomy" id="29729"/>
    <lineage>
        <taxon>Eukaryota</taxon>
        <taxon>Viridiplantae</taxon>
        <taxon>Streptophyta</taxon>
        <taxon>Embryophyta</taxon>
        <taxon>Tracheophyta</taxon>
        <taxon>Spermatophyta</taxon>
        <taxon>Magnoliopsida</taxon>
        <taxon>eudicotyledons</taxon>
        <taxon>Gunneridae</taxon>
        <taxon>Pentapetalae</taxon>
        <taxon>rosids</taxon>
        <taxon>malvids</taxon>
        <taxon>Malvales</taxon>
        <taxon>Malvaceae</taxon>
        <taxon>Malvoideae</taxon>
        <taxon>Gossypium</taxon>
    </lineage>
</organism>
<evidence type="ECO:0000259" key="3">
    <source>
        <dbReference type="Pfam" id="PF01370"/>
    </source>
</evidence>
<feature type="domain" description="NAD-dependent epimerase/dehydratase" evidence="3">
    <location>
        <begin position="8"/>
        <end position="219"/>
    </location>
</feature>
<dbReference type="SUPFAM" id="SSF51735">
    <property type="entry name" value="NAD(P)-binding Rossmann-fold domains"/>
    <property type="match status" value="1"/>
</dbReference>
<reference evidence="4 5" key="1">
    <citation type="submission" date="2023-03" db="EMBL/GenBank/DDBJ databases">
        <title>WGS of Gossypium arboreum.</title>
        <authorList>
            <person name="Yu D."/>
        </authorList>
    </citation>
    <scope>NUCLEOTIDE SEQUENCE [LARGE SCALE GENOMIC DNA]</scope>
    <source>
        <tissue evidence="4">Leaf</tissue>
    </source>
</reference>
<dbReference type="Pfam" id="PF01370">
    <property type="entry name" value="Epimerase"/>
    <property type="match status" value="1"/>
</dbReference>
<keyword evidence="2" id="KW-0560">Oxidoreductase</keyword>
<sequence length="271" mass="30425">MGGERHWLIKVLLQQGYSGHTTIRPDPDEKLKIFKADLSSPESFNAAMEGCRRVLHVSAPMDFQDNEPEAVLTQRSVDGALGILKSCLRSKTVKRVVHTSSISAMCFKKENVEMMDESYWTDVDYVRSELNSYVSSYAISMTETEKAVYFVTIIPLIVVGPFICPKMHGSTRSALAPIFGKKDYYKLLIYVATVHIDDLARAMIFLREKGDLIVPQTHFVAEIEGEKLPGLSSKKLWNLGSSLTMGRRVCMMELLSAAGKKGFSRKRDMSE</sequence>
<dbReference type="Proteomes" id="UP001358586">
    <property type="component" value="Chromosome 11"/>
</dbReference>
<keyword evidence="5" id="KW-1185">Reference proteome</keyword>
<dbReference type="EMBL" id="JARKNE010000011">
    <property type="protein sequence ID" value="KAK5783418.1"/>
    <property type="molecule type" value="Genomic_DNA"/>
</dbReference>
<evidence type="ECO:0000313" key="5">
    <source>
        <dbReference type="Proteomes" id="UP001358586"/>
    </source>
</evidence>